<accession>A0A2I0XC56</accession>
<gene>
    <name evidence="3" type="ORF">MA16_Dca003235</name>
</gene>
<protein>
    <submittedName>
        <fullName evidence="3">Uncharacterized protein</fullName>
    </submittedName>
</protein>
<name>A0A2I0XC56_9ASPA</name>
<dbReference type="AlphaFoldDB" id="A0A2I0XC56"/>
<organism evidence="3 4">
    <name type="scientific">Dendrobium catenatum</name>
    <dbReference type="NCBI Taxonomy" id="906689"/>
    <lineage>
        <taxon>Eukaryota</taxon>
        <taxon>Viridiplantae</taxon>
        <taxon>Streptophyta</taxon>
        <taxon>Embryophyta</taxon>
        <taxon>Tracheophyta</taxon>
        <taxon>Spermatophyta</taxon>
        <taxon>Magnoliopsida</taxon>
        <taxon>Liliopsida</taxon>
        <taxon>Asparagales</taxon>
        <taxon>Orchidaceae</taxon>
        <taxon>Epidendroideae</taxon>
        <taxon>Malaxideae</taxon>
        <taxon>Dendrobiinae</taxon>
        <taxon>Dendrobium</taxon>
    </lineage>
</organism>
<keyword evidence="2" id="KW-0472">Membrane</keyword>
<evidence type="ECO:0000256" key="1">
    <source>
        <dbReference type="SAM" id="MobiDB-lite"/>
    </source>
</evidence>
<evidence type="ECO:0000313" key="3">
    <source>
        <dbReference type="EMBL" id="PKU85495.1"/>
    </source>
</evidence>
<feature type="transmembrane region" description="Helical" evidence="2">
    <location>
        <begin position="25"/>
        <end position="48"/>
    </location>
</feature>
<keyword evidence="2" id="KW-0812">Transmembrane</keyword>
<keyword evidence="4" id="KW-1185">Reference proteome</keyword>
<proteinExistence type="predicted"/>
<feature type="region of interest" description="Disordered" evidence="1">
    <location>
        <begin position="116"/>
        <end position="156"/>
    </location>
</feature>
<evidence type="ECO:0000313" key="4">
    <source>
        <dbReference type="Proteomes" id="UP000233837"/>
    </source>
</evidence>
<reference evidence="3 4" key="2">
    <citation type="journal article" date="2017" name="Nature">
        <title>The Apostasia genome and the evolution of orchids.</title>
        <authorList>
            <person name="Zhang G.Q."/>
            <person name="Liu K.W."/>
            <person name="Li Z."/>
            <person name="Lohaus R."/>
            <person name="Hsiao Y.Y."/>
            <person name="Niu S.C."/>
            <person name="Wang J.Y."/>
            <person name="Lin Y.C."/>
            <person name="Xu Q."/>
            <person name="Chen L.J."/>
            <person name="Yoshida K."/>
            <person name="Fujiwara S."/>
            <person name="Wang Z.W."/>
            <person name="Zhang Y.Q."/>
            <person name="Mitsuda N."/>
            <person name="Wang M."/>
            <person name="Liu G.H."/>
            <person name="Pecoraro L."/>
            <person name="Huang H.X."/>
            <person name="Xiao X.J."/>
            <person name="Lin M."/>
            <person name="Wu X.Y."/>
            <person name="Wu W.L."/>
            <person name="Chen Y.Y."/>
            <person name="Chang S.B."/>
            <person name="Sakamoto S."/>
            <person name="Ohme-Takagi M."/>
            <person name="Yagi M."/>
            <person name="Zeng S.J."/>
            <person name="Shen C.Y."/>
            <person name="Yeh C.M."/>
            <person name="Luo Y.B."/>
            <person name="Tsai W.C."/>
            <person name="Van de Peer Y."/>
            <person name="Liu Z.J."/>
        </authorList>
    </citation>
    <scope>NUCLEOTIDE SEQUENCE [LARGE SCALE GENOMIC DNA]</scope>
    <source>
        <tissue evidence="3">The whole plant</tissue>
    </source>
</reference>
<sequence>MLETCDINPDQAPIRDFKRRTKLSFVHWMFTSITPTEALFFPFLLSIWPDLHTRLLSTLLAASDLLSPHPVSQGRNPILNPEPPPVALPDPVDLLSVPTPHTNRIYLIHRRAPSFDQAPSTSLPYPPPTSPLCRAQNPKSPLVRPPSLDDIPLLSD</sequence>
<reference evidence="3 4" key="1">
    <citation type="journal article" date="2016" name="Sci. Rep.">
        <title>The Dendrobium catenatum Lindl. genome sequence provides insights into polysaccharide synthase, floral development and adaptive evolution.</title>
        <authorList>
            <person name="Zhang G.Q."/>
            <person name="Xu Q."/>
            <person name="Bian C."/>
            <person name="Tsai W.C."/>
            <person name="Yeh C.M."/>
            <person name="Liu K.W."/>
            <person name="Yoshida K."/>
            <person name="Zhang L.S."/>
            <person name="Chang S.B."/>
            <person name="Chen F."/>
            <person name="Shi Y."/>
            <person name="Su Y.Y."/>
            <person name="Zhang Y.Q."/>
            <person name="Chen L.J."/>
            <person name="Yin Y."/>
            <person name="Lin M."/>
            <person name="Huang H."/>
            <person name="Deng H."/>
            <person name="Wang Z.W."/>
            <person name="Zhu S.L."/>
            <person name="Zhao X."/>
            <person name="Deng C."/>
            <person name="Niu S.C."/>
            <person name="Huang J."/>
            <person name="Wang M."/>
            <person name="Liu G.H."/>
            <person name="Yang H.J."/>
            <person name="Xiao X.J."/>
            <person name="Hsiao Y.Y."/>
            <person name="Wu W.L."/>
            <person name="Chen Y.Y."/>
            <person name="Mitsuda N."/>
            <person name="Ohme-Takagi M."/>
            <person name="Luo Y.B."/>
            <person name="Van de Peer Y."/>
            <person name="Liu Z.J."/>
        </authorList>
    </citation>
    <scope>NUCLEOTIDE SEQUENCE [LARGE SCALE GENOMIC DNA]</scope>
    <source>
        <tissue evidence="3">The whole plant</tissue>
    </source>
</reference>
<evidence type="ECO:0000256" key="2">
    <source>
        <dbReference type="SAM" id="Phobius"/>
    </source>
</evidence>
<dbReference type="Proteomes" id="UP000233837">
    <property type="component" value="Unassembled WGS sequence"/>
</dbReference>
<dbReference type="EMBL" id="KZ501977">
    <property type="protein sequence ID" value="PKU85495.1"/>
    <property type="molecule type" value="Genomic_DNA"/>
</dbReference>
<keyword evidence="2" id="KW-1133">Transmembrane helix</keyword>